<keyword evidence="1" id="KW-0472">Membrane</keyword>
<feature type="transmembrane region" description="Helical" evidence="1">
    <location>
        <begin position="20"/>
        <end position="40"/>
    </location>
</feature>
<name>A0A212JF55_9BACT</name>
<organism evidence="2">
    <name type="scientific">uncultured Dysgonomonas sp</name>
    <dbReference type="NCBI Taxonomy" id="206096"/>
    <lineage>
        <taxon>Bacteria</taxon>
        <taxon>Pseudomonadati</taxon>
        <taxon>Bacteroidota</taxon>
        <taxon>Bacteroidia</taxon>
        <taxon>Bacteroidales</taxon>
        <taxon>Dysgonomonadaceae</taxon>
        <taxon>Dysgonomonas</taxon>
        <taxon>environmental samples</taxon>
    </lineage>
</organism>
<accession>A0A212JF55</accession>
<dbReference type="RefSeq" id="WP_296940586.1">
    <property type="nucleotide sequence ID" value="NZ_LT599032.1"/>
</dbReference>
<keyword evidence="1" id="KW-0812">Transmembrane</keyword>
<gene>
    <name evidence="2" type="ORF">KL86DYS1_12072</name>
</gene>
<sequence>MAILKSAFNYLISRYTKVQLLIILVIIIFGFFISESSIFARFSYDAKIMELNSQIEHYRNKTIEDKQKLQELQSDKDRIEKFARENYLMKKPDEDVFLIE</sequence>
<dbReference type="EMBL" id="FLUM01000001">
    <property type="protein sequence ID" value="SBV98062.1"/>
    <property type="molecule type" value="Genomic_DNA"/>
</dbReference>
<evidence type="ECO:0000256" key="1">
    <source>
        <dbReference type="SAM" id="Phobius"/>
    </source>
</evidence>
<dbReference type="AlphaFoldDB" id="A0A212JF55"/>
<dbReference type="Pfam" id="PF04977">
    <property type="entry name" value="DivIC"/>
    <property type="match status" value="1"/>
</dbReference>
<evidence type="ECO:0008006" key="3">
    <source>
        <dbReference type="Google" id="ProtNLM"/>
    </source>
</evidence>
<evidence type="ECO:0000313" key="2">
    <source>
        <dbReference type="EMBL" id="SBV98062.1"/>
    </source>
</evidence>
<proteinExistence type="predicted"/>
<protein>
    <recommendedName>
        <fullName evidence="3">Septum formation initiator</fullName>
    </recommendedName>
</protein>
<dbReference type="InterPro" id="IPR007060">
    <property type="entry name" value="FtsL/DivIC"/>
</dbReference>
<reference evidence="2" key="1">
    <citation type="submission" date="2016-04" db="EMBL/GenBank/DDBJ databases">
        <authorList>
            <person name="Evans L.H."/>
            <person name="Alamgir A."/>
            <person name="Owens N."/>
            <person name="Weber N.D."/>
            <person name="Virtaneva K."/>
            <person name="Barbian K."/>
            <person name="Babar A."/>
            <person name="Rosenke K."/>
        </authorList>
    </citation>
    <scope>NUCLEOTIDE SEQUENCE</scope>
    <source>
        <strain evidence="2">86-1</strain>
    </source>
</reference>
<keyword evidence="1" id="KW-1133">Transmembrane helix</keyword>